<keyword evidence="3" id="KW-0560">Oxidoreductase</keyword>
<dbReference type="InParanoid" id="A0A409WUA2"/>
<protein>
    <submittedName>
        <fullName evidence="4">Uncharacterized protein</fullName>
    </submittedName>
</protein>
<dbReference type="STRING" id="93625.A0A409WUA2"/>
<dbReference type="InterPro" id="IPR002347">
    <property type="entry name" value="SDR_fam"/>
</dbReference>
<gene>
    <name evidence="4" type="ORF">CVT25_014344</name>
</gene>
<dbReference type="SUPFAM" id="SSF51735">
    <property type="entry name" value="NAD(P)-binding Rossmann-fold domains"/>
    <property type="match status" value="1"/>
</dbReference>
<dbReference type="GO" id="GO:0016491">
    <property type="term" value="F:oxidoreductase activity"/>
    <property type="evidence" value="ECO:0007669"/>
    <property type="project" value="UniProtKB-KW"/>
</dbReference>
<accession>A0A409WUA2</accession>
<evidence type="ECO:0000256" key="3">
    <source>
        <dbReference type="ARBA" id="ARBA00023002"/>
    </source>
</evidence>
<sequence>MTTFQNKTIVVIGGSSGIGFAVALASLQSFASIVIIASSNQTRVNDAVERLRMHQLPGEVRGDVLDGKDSAAVKLFAEKLGAVDHIVWTSGDLPEGVYTSADTVEQGQEMFSVRFWGPFIVAKYAKFHPGGSLTLTSGVGGLKPHPGIGWVSSVPAALDGLVRGLAVDLAPVRVNVVNPGAIDTELFDKRFGDKKEEIFKAFTQKILLKRVGEASEIAEAYLFLMRCGYITGQRIDVEGGWLLL</sequence>
<organism evidence="4 5">
    <name type="scientific">Psilocybe cyanescens</name>
    <dbReference type="NCBI Taxonomy" id="93625"/>
    <lineage>
        <taxon>Eukaryota</taxon>
        <taxon>Fungi</taxon>
        <taxon>Dikarya</taxon>
        <taxon>Basidiomycota</taxon>
        <taxon>Agaricomycotina</taxon>
        <taxon>Agaricomycetes</taxon>
        <taxon>Agaricomycetidae</taxon>
        <taxon>Agaricales</taxon>
        <taxon>Agaricineae</taxon>
        <taxon>Strophariaceae</taxon>
        <taxon>Psilocybe</taxon>
    </lineage>
</organism>
<keyword evidence="2" id="KW-0521">NADP</keyword>
<dbReference type="PANTHER" id="PTHR43477:SF1">
    <property type="entry name" value="DIHYDROANTICAPSIN 7-DEHYDROGENASE"/>
    <property type="match status" value="1"/>
</dbReference>
<dbReference type="OrthoDB" id="294295at2759"/>
<dbReference type="CDD" id="cd05233">
    <property type="entry name" value="SDR_c"/>
    <property type="match status" value="1"/>
</dbReference>
<comment type="caution">
    <text evidence="4">The sequence shown here is derived from an EMBL/GenBank/DDBJ whole genome shotgun (WGS) entry which is preliminary data.</text>
</comment>
<evidence type="ECO:0000256" key="1">
    <source>
        <dbReference type="ARBA" id="ARBA00006484"/>
    </source>
</evidence>
<dbReference type="InterPro" id="IPR051122">
    <property type="entry name" value="SDR_DHRS6-like"/>
</dbReference>
<reference evidence="4 5" key="1">
    <citation type="journal article" date="2018" name="Evol. Lett.">
        <title>Horizontal gene cluster transfer increased hallucinogenic mushroom diversity.</title>
        <authorList>
            <person name="Reynolds H.T."/>
            <person name="Vijayakumar V."/>
            <person name="Gluck-Thaler E."/>
            <person name="Korotkin H.B."/>
            <person name="Matheny P.B."/>
            <person name="Slot J.C."/>
        </authorList>
    </citation>
    <scope>NUCLEOTIDE SEQUENCE [LARGE SCALE GENOMIC DNA]</scope>
    <source>
        <strain evidence="4 5">2631</strain>
    </source>
</reference>
<dbReference type="PRINTS" id="PR00081">
    <property type="entry name" value="GDHRDH"/>
</dbReference>
<proteinExistence type="inferred from homology"/>
<comment type="similarity">
    <text evidence="1">Belongs to the short-chain dehydrogenases/reductases (SDR) family.</text>
</comment>
<dbReference type="InterPro" id="IPR036291">
    <property type="entry name" value="NAD(P)-bd_dom_sf"/>
</dbReference>
<name>A0A409WUA2_PSICY</name>
<dbReference type="PANTHER" id="PTHR43477">
    <property type="entry name" value="DIHYDROANTICAPSIN 7-DEHYDROGENASE"/>
    <property type="match status" value="1"/>
</dbReference>
<evidence type="ECO:0000256" key="2">
    <source>
        <dbReference type="ARBA" id="ARBA00022857"/>
    </source>
</evidence>
<dbReference type="EMBL" id="NHYD01003181">
    <property type="protein sequence ID" value="PPQ82098.1"/>
    <property type="molecule type" value="Genomic_DNA"/>
</dbReference>
<evidence type="ECO:0000313" key="4">
    <source>
        <dbReference type="EMBL" id="PPQ82098.1"/>
    </source>
</evidence>
<dbReference type="Gene3D" id="3.40.50.720">
    <property type="entry name" value="NAD(P)-binding Rossmann-like Domain"/>
    <property type="match status" value="1"/>
</dbReference>
<dbReference type="AlphaFoldDB" id="A0A409WUA2"/>
<dbReference type="Proteomes" id="UP000283269">
    <property type="component" value="Unassembled WGS sequence"/>
</dbReference>
<keyword evidence="5" id="KW-1185">Reference proteome</keyword>
<dbReference type="InterPro" id="IPR057571">
    <property type="entry name" value="SDR_PhqE-like"/>
</dbReference>
<dbReference type="Pfam" id="PF23441">
    <property type="entry name" value="SDR"/>
    <property type="match status" value="1"/>
</dbReference>
<evidence type="ECO:0000313" key="5">
    <source>
        <dbReference type="Proteomes" id="UP000283269"/>
    </source>
</evidence>